<evidence type="ECO:0000313" key="6">
    <source>
        <dbReference type="RefSeq" id="XP_018009821.1"/>
    </source>
</evidence>
<dbReference type="Pfam" id="PF00827">
    <property type="entry name" value="Ribosomal_L15e"/>
    <property type="match status" value="1"/>
</dbReference>
<keyword evidence="3 4" id="KW-0687">Ribonucleoprotein</keyword>
<dbReference type="GO" id="GO:0003735">
    <property type="term" value="F:structural constituent of ribosome"/>
    <property type="evidence" value="ECO:0007669"/>
    <property type="project" value="InterPro"/>
</dbReference>
<dbReference type="OMA" id="YIRDAWK"/>
<gene>
    <name evidence="6 7" type="primary">LOC108667312</name>
</gene>
<dbReference type="InterPro" id="IPR024794">
    <property type="entry name" value="Rbsml_eL15_core_dom_sf"/>
</dbReference>
<evidence type="ECO:0000313" key="7">
    <source>
        <dbReference type="RefSeq" id="XP_047741405.1"/>
    </source>
</evidence>
<evidence type="ECO:0000256" key="1">
    <source>
        <dbReference type="ARBA" id="ARBA00006857"/>
    </source>
</evidence>
<dbReference type="SUPFAM" id="SSF54189">
    <property type="entry name" value="Ribosomal proteins S24e, L23 and L15e"/>
    <property type="match status" value="1"/>
</dbReference>
<name>A0A8B7N7J9_HYAAZ</name>
<reference evidence="6 7" key="1">
    <citation type="submission" date="2025-04" db="UniProtKB">
        <authorList>
            <consortium name="RefSeq"/>
        </authorList>
    </citation>
    <scope>IDENTIFICATION</scope>
    <source>
        <tissue evidence="6 7">Whole organism</tissue>
    </source>
</reference>
<protein>
    <recommendedName>
        <fullName evidence="4">Ribosomal protein L15</fullName>
    </recommendedName>
</protein>
<dbReference type="GeneID" id="108667312"/>
<keyword evidence="5" id="KW-1185">Reference proteome</keyword>
<dbReference type="KEGG" id="hazt:108667312"/>
<dbReference type="Gene3D" id="3.40.1120.10">
    <property type="entry name" value="Ribosomal protein l15e"/>
    <property type="match status" value="1"/>
</dbReference>
<comment type="similarity">
    <text evidence="1 4">Belongs to the eukaryotic ribosomal protein eL15 family.</text>
</comment>
<dbReference type="CTD" id="6138"/>
<evidence type="ECO:0000256" key="3">
    <source>
        <dbReference type="ARBA" id="ARBA00023274"/>
    </source>
</evidence>
<dbReference type="PANTHER" id="PTHR11847:SF4">
    <property type="entry name" value="LARGE RIBOSOMAL SUBUNIT PROTEIN EL15"/>
    <property type="match status" value="1"/>
</dbReference>
<dbReference type="RefSeq" id="XP_018009821.1">
    <property type="nucleotide sequence ID" value="XM_018154332.2"/>
</dbReference>
<evidence type="ECO:0000313" key="5">
    <source>
        <dbReference type="Proteomes" id="UP000694843"/>
    </source>
</evidence>
<dbReference type="InterPro" id="IPR000439">
    <property type="entry name" value="Ribosomal_eL15"/>
</dbReference>
<keyword evidence="2 4" id="KW-0689">Ribosomal protein</keyword>
<accession>A0A8B7N7J9</accession>
<organism evidence="5 6">
    <name type="scientific">Hyalella azteca</name>
    <name type="common">Amphipod</name>
    <dbReference type="NCBI Taxonomy" id="294128"/>
    <lineage>
        <taxon>Eukaryota</taxon>
        <taxon>Metazoa</taxon>
        <taxon>Ecdysozoa</taxon>
        <taxon>Arthropoda</taxon>
        <taxon>Crustacea</taxon>
        <taxon>Multicrustacea</taxon>
        <taxon>Malacostraca</taxon>
        <taxon>Eumalacostraca</taxon>
        <taxon>Peracarida</taxon>
        <taxon>Amphipoda</taxon>
        <taxon>Senticaudata</taxon>
        <taxon>Talitrida</taxon>
        <taxon>Talitroidea</taxon>
        <taxon>Hyalellidae</taxon>
        <taxon>Hyalella</taxon>
    </lineage>
</organism>
<dbReference type="PANTHER" id="PTHR11847">
    <property type="entry name" value="RIBOSOMAL PROTEIN L15"/>
    <property type="match status" value="1"/>
</dbReference>
<evidence type="ECO:0000256" key="4">
    <source>
        <dbReference type="RuleBase" id="RU000663"/>
    </source>
</evidence>
<dbReference type="GO" id="GO:0022625">
    <property type="term" value="C:cytosolic large ribosomal subunit"/>
    <property type="evidence" value="ECO:0007669"/>
    <property type="project" value="TreeGrafter"/>
</dbReference>
<evidence type="ECO:0000256" key="2">
    <source>
        <dbReference type="ARBA" id="ARBA00022980"/>
    </source>
</evidence>
<dbReference type="GO" id="GO:0002181">
    <property type="term" value="P:cytoplasmic translation"/>
    <property type="evidence" value="ECO:0007669"/>
    <property type="project" value="TreeGrafter"/>
</dbReference>
<dbReference type="GO" id="GO:0003723">
    <property type="term" value="F:RNA binding"/>
    <property type="evidence" value="ECO:0007669"/>
    <property type="project" value="TreeGrafter"/>
</dbReference>
<dbReference type="Proteomes" id="UP000694843">
    <property type="component" value="Unplaced"/>
</dbReference>
<dbReference type="NCBIfam" id="NF003269">
    <property type="entry name" value="PRK04243.1"/>
    <property type="match status" value="1"/>
</dbReference>
<dbReference type="InterPro" id="IPR012678">
    <property type="entry name" value="Ribosomal_uL23/eL15/eS24_sf"/>
</dbReference>
<dbReference type="AlphaFoldDB" id="A0A8B7N7J9"/>
<dbReference type="SMART" id="SM01384">
    <property type="entry name" value="Ribosomal_L15e"/>
    <property type="match status" value="1"/>
</dbReference>
<dbReference type="OrthoDB" id="10255148at2759"/>
<dbReference type="RefSeq" id="XP_047741405.1">
    <property type="nucleotide sequence ID" value="XM_047885449.1"/>
</dbReference>
<sequence>MGAYKYMQELYRKKQSDVMRFILRVRTWNLRHLNTLHRAPQSTRPEKARRLGYKHKQGFVIYRVRVRRGGRKRQVAKGCTYGKPRSHGVNELKPTRNHQSIAEERAGKRIASLSVLNSYWIAQDSTYKYYEVIMIDRAHKAVRRDPAINWIVSSKHNHRELRGLTSAGKKHRGLGKGFKYNKTIGGSRAAAWKRRNTLSLRRRR</sequence>
<proteinExistence type="inferred from homology"/>
<dbReference type="FunFam" id="3.40.1120.10:FF:000001">
    <property type="entry name" value="Ribosomal protein L15"/>
    <property type="match status" value="1"/>
</dbReference>